<comment type="caution">
    <text evidence="10">The sequence shown here is derived from an EMBL/GenBank/DDBJ whole genome shotgun (WGS) entry which is preliminary data.</text>
</comment>
<keyword evidence="3 7" id="KW-0863">Zinc-finger</keyword>
<dbReference type="PROSITE" id="PS50088">
    <property type="entry name" value="ANK_REPEAT"/>
    <property type="match status" value="1"/>
</dbReference>
<feature type="region of interest" description="Disordered" evidence="8">
    <location>
        <begin position="824"/>
        <end position="894"/>
    </location>
</feature>
<dbReference type="InterPro" id="IPR002110">
    <property type="entry name" value="Ankyrin_rpt"/>
</dbReference>
<evidence type="ECO:0000256" key="1">
    <source>
        <dbReference type="ARBA" id="ARBA00022723"/>
    </source>
</evidence>
<evidence type="ECO:0000256" key="2">
    <source>
        <dbReference type="ARBA" id="ARBA00022737"/>
    </source>
</evidence>
<organism evidence="10 11">
    <name type="scientific">Rhodofomes roseus</name>
    <dbReference type="NCBI Taxonomy" id="34475"/>
    <lineage>
        <taxon>Eukaryota</taxon>
        <taxon>Fungi</taxon>
        <taxon>Dikarya</taxon>
        <taxon>Basidiomycota</taxon>
        <taxon>Agaricomycotina</taxon>
        <taxon>Agaricomycetes</taxon>
        <taxon>Polyporales</taxon>
        <taxon>Rhodofomes</taxon>
    </lineage>
</organism>
<feature type="compositionally biased region" description="Acidic residues" evidence="8">
    <location>
        <begin position="1072"/>
        <end position="1081"/>
    </location>
</feature>
<keyword evidence="5 6" id="KW-0040">ANK repeat</keyword>
<keyword evidence="1" id="KW-0479">Metal-binding</keyword>
<feature type="compositionally biased region" description="Basic and acidic residues" evidence="8">
    <location>
        <begin position="1236"/>
        <end position="1245"/>
    </location>
</feature>
<name>A0A4Y9YE74_9APHY</name>
<dbReference type="Gene3D" id="1.25.40.20">
    <property type="entry name" value="Ankyrin repeat-containing domain"/>
    <property type="match status" value="1"/>
</dbReference>
<dbReference type="PROSITE" id="PS50865">
    <property type="entry name" value="ZF_MYND_2"/>
    <property type="match status" value="1"/>
</dbReference>
<reference evidence="10 11" key="1">
    <citation type="submission" date="2019-01" db="EMBL/GenBank/DDBJ databases">
        <title>Genome sequencing of the rare red list fungi Fomitopsis rosea.</title>
        <authorList>
            <person name="Buettner E."/>
            <person name="Kellner H."/>
        </authorList>
    </citation>
    <scope>NUCLEOTIDE SEQUENCE [LARGE SCALE GENOMIC DNA]</scope>
    <source>
        <strain evidence="10 11">DSM 105464</strain>
    </source>
</reference>
<keyword evidence="2" id="KW-0677">Repeat</keyword>
<evidence type="ECO:0000313" key="11">
    <source>
        <dbReference type="Proteomes" id="UP000298390"/>
    </source>
</evidence>
<feature type="region of interest" description="Disordered" evidence="8">
    <location>
        <begin position="939"/>
        <end position="985"/>
    </location>
</feature>
<dbReference type="SMART" id="SM00248">
    <property type="entry name" value="ANK"/>
    <property type="match status" value="3"/>
</dbReference>
<dbReference type="GO" id="GO:0008270">
    <property type="term" value="F:zinc ion binding"/>
    <property type="evidence" value="ECO:0007669"/>
    <property type="project" value="UniProtKB-KW"/>
</dbReference>
<feature type="region of interest" description="Disordered" evidence="8">
    <location>
        <begin position="1047"/>
        <end position="1091"/>
    </location>
</feature>
<feature type="compositionally biased region" description="Gly residues" evidence="8">
    <location>
        <begin position="862"/>
        <end position="878"/>
    </location>
</feature>
<sequence length="1282" mass="142698">MSLDDDLSDLLKPKRNKHICLPRGLLDELKSDPDLRFDESMIHHIDEMSLGTRDDILKCYVIGERDHFMTAGDNWDDEQEGDWSMRSQFYPGSNSTFLHFAAKLGDVPFVHECIRLGVHVDARDAKGKTPLHFAVHEIIRFHYDLVERQRLGSDASVTIAHLKRLRRVVKVLLEQHADVHIIPHGEHNPPVHLAWYALDLELLELFALHGASEIVALPVDIDIHSGRAPLWVANTAKIPLLRQLLARLARDGLPPRSPRLCPCWSGKPLSECHESGHHPNFEILEKWDAERKRLTVVRRVRDGDAVIYQNPHSLARTITSLKDEDMEEEEKLVEMAIGLNDRVSEKKADPAFRYALLKYRALPQPMNKRYEKHLLITLHENWNAAIDEYIALGTDQRSILEIEQAAKLDCDLGPLWKSCEAPECAAVERPGLKMKCCSACKATYYCSAKCQKAGWKAHKAECKDAKPQALRSQVIYSAILNEVVRPFHMERQLLETHSGPTQTGIDDDDGGMSHLGYNISYDHYARHPSSSPVMHRAVVPSSNASTGGGPTPFKAPAHKHAHHLHSIPPREKSTRTLIIDHLLWVHARTRFAQARAELGMTDRTGGPSSSNYAHRARPENYEETEEVYSDGEEVTHLQARAGGPGHTHGEEEDERFDMQDLTLARSLRQRAEAVEKVATSMLDQPPEVPPIHPDDLLDPPTSPQLRPQVRQRHPHKLPNGVRLRLTLATVINDLFSRKAPTPPVRTPGSAPSAPPPVSTFPSALIPLSAISSGANPDHPRLIPNQYIRSLYDIGADPDTQNSPPSLRCPRHLHMGCEICVEAKAPPPRMGQNRTRTGQGRAGSTTGSSPGDPPPSGVPGSNGLVGGVTGWLDGSGIGSGLARPGPQGTVLRRPTDAREAVYATNNEDGTPQMFNTKLAELIVRFMRLSALVAVELGREATEDRASVDGGDNRRDEEGGQGAGPSAAGSSNHTGRPPSSPQTSPRTLTQRNLAEAGLYYYALRPSREWYYLFAGLLTRTVFEGYMTAGWRSTEPLELLLGVGLGTGLEPGDRSQGAARSRDATTNGANHGDPNEEEEEEEEDEFRRLDPDDLPDLDEAARVLFPSLRDPVTGASGALRREGAELEYEIEMRERLQRFYDVPPSTPDLATHMEDLQWQFPAEAVERAAVRFCEAIARWRGKPELETYKKAPWIVSQRERRASGAAMSIDALVHSNPTSPSNSYATPPNRQPSTQQFRSEPRQRKPPIEKYFTQPQSLIMQGRKRRRSDEDRGDEGRRLPPAVFT</sequence>
<evidence type="ECO:0000256" key="8">
    <source>
        <dbReference type="SAM" id="MobiDB-lite"/>
    </source>
</evidence>
<feature type="region of interest" description="Disordered" evidence="8">
    <location>
        <begin position="1210"/>
        <end position="1282"/>
    </location>
</feature>
<evidence type="ECO:0000256" key="3">
    <source>
        <dbReference type="ARBA" id="ARBA00022771"/>
    </source>
</evidence>
<evidence type="ECO:0000256" key="7">
    <source>
        <dbReference type="PROSITE-ProRule" id="PRU00134"/>
    </source>
</evidence>
<gene>
    <name evidence="10" type="ORF">EVJ58_g5223</name>
</gene>
<feature type="compositionally biased region" description="Basic and acidic residues" evidence="8">
    <location>
        <begin position="939"/>
        <end position="956"/>
    </location>
</feature>
<evidence type="ECO:0000256" key="4">
    <source>
        <dbReference type="ARBA" id="ARBA00022833"/>
    </source>
</evidence>
<evidence type="ECO:0000259" key="9">
    <source>
        <dbReference type="PROSITE" id="PS50865"/>
    </source>
</evidence>
<proteinExistence type="predicted"/>
<dbReference type="SUPFAM" id="SSF48403">
    <property type="entry name" value="Ankyrin repeat"/>
    <property type="match status" value="1"/>
</dbReference>
<dbReference type="PANTHER" id="PTHR24171">
    <property type="entry name" value="ANKYRIN REPEAT DOMAIN-CONTAINING PROTEIN 39-RELATED"/>
    <property type="match status" value="1"/>
</dbReference>
<dbReference type="EMBL" id="SEKV01000260">
    <property type="protein sequence ID" value="TFY60310.1"/>
    <property type="molecule type" value="Genomic_DNA"/>
</dbReference>
<evidence type="ECO:0000256" key="6">
    <source>
        <dbReference type="PROSITE-ProRule" id="PRU00023"/>
    </source>
</evidence>
<feature type="compositionally biased region" description="Basic and acidic residues" evidence="8">
    <location>
        <begin position="1264"/>
        <end position="1275"/>
    </location>
</feature>
<protein>
    <recommendedName>
        <fullName evidence="9">MYND-type domain-containing protein</fullName>
    </recommendedName>
</protein>
<dbReference type="Proteomes" id="UP000298390">
    <property type="component" value="Unassembled WGS sequence"/>
</dbReference>
<evidence type="ECO:0000256" key="5">
    <source>
        <dbReference type="ARBA" id="ARBA00023043"/>
    </source>
</evidence>
<feature type="repeat" description="ANK" evidence="6">
    <location>
        <begin position="93"/>
        <end position="125"/>
    </location>
</feature>
<feature type="region of interest" description="Disordered" evidence="8">
    <location>
        <begin position="599"/>
        <end position="624"/>
    </location>
</feature>
<feature type="region of interest" description="Disordered" evidence="8">
    <location>
        <begin position="680"/>
        <end position="712"/>
    </location>
</feature>
<evidence type="ECO:0000313" key="10">
    <source>
        <dbReference type="EMBL" id="TFY60310.1"/>
    </source>
</evidence>
<feature type="domain" description="MYND-type" evidence="9">
    <location>
        <begin position="424"/>
        <end position="462"/>
    </location>
</feature>
<feature type="compositionally biased region" description="Polar residues" evidence="8">
    <location>
        <begin position="1212"/>
        <end position="1235"/>
    </location>
</feature>
<dbReference type="InterPro" id="IPR002893">
    <property type="entry name" value="Znf_MYND"/>
</dbReference>
<dbReference type="Pfam" id="PF01753">
    <property type="entry name" value="zf-MYND"/>
    <property type="match status" value="1"/>
</dbReference>
<keyword evidence="4" id="KW-0862">Zinc</keyword>
<dbReference type="SUPFAM" id="SSF144232">
    <property type="entry name" value="HIT/MYND zinc finger-like"/>
    <property type="match status" value="1"/>
</dbReference>
<dbReference type="InterPro" id="IPR036770">
    <property type="entry name" value="Ankyrin_rpt-contain_sf"/>
</dbReference>
<accession>A0A4Y9YE74</accession>
<feature type="region of interest" description="Disordered" evidence="8">
    <location>
        <begin position="738"/>
        <end position="757"/>
    </location>
</feature>
<dbReference type="Gene3D" id="6.10.140.2220">
    <property type="match status" value="1"/>
</dbReference>